<gene>
    <name evidence="2" type="ORF">BSTOLATCC_MIC43302</name>
</gene>
<dbReference type="EMBL" id="CAJZBQ010000043">
    <property type="protein sequence ID" value="CAG9327262.1"/>
    <property type="molecule type" value="Genomic_DNA"/>
</dbReference>
<organism evidence="2 3">
    <name type="scientific">Blepharisma stoltei</name>
    <dbReference type="NCBI Taxonomy" id="1481888"/>
    <lineage>
        <taxon>Eukaryota</taxon>
        <taxon>Sar</taxon>
        <taxon>Alveolata</taxon>
        <taxon>Ciliophora</taxon>
        <taxon>Postciliodesmatophora</taxon>
        <taxon>Heterotrichea</taxon>
        <taxon>Heterotrichida</taxon>
        <taxon>Blepharismidae</taxon>
        <taxon>Blepharisma</taxon>
    </lineage>
</organism>
<accession>A0AAU9JRV1</accession>
<name>A0AAU9JRV1_9CILI</name>
<dbReference type="AlphaFoldDB" id="A0AAU9JRV1"/>
<evidence type="ECO:0000313" key="3">
    <source>
        <dbReference type="Proteomes" id="UP001162131"/>
    </source>
</evidence>
<sequence length="241" mass="27071">MSTSLYQCLIPALNLSNAHKVCEVACGTGNGVPILLNHLPSDAEIWASDISDEMIAKVNQRQLPRTHTAQASNDALPYEDNFFDRYVANLSLMLVPDASAMLREAYRVLAPGGTAIFSVWGREENSTALGYFEQACREVIGENFAKKRSNFYLNNAHETMRMATEVGFQNPHYFYAASPMGPIGIEESVQCYLDTPHLAGIKKQSEENYNRIVERLREIVTEMDRRNEILMFEGVVIVVNK</sequence>
<evidence type="ECO:0000259" key="1">
    <source>
        <dbReference type="Pfam" id="PF08241"/>
    </source>
</evidence>
<dbReference type="PANTHER" id="PTHR43591:SF24">
    <property type="entry name" value="2-METHOXY-6-POLYPRENYL-1,4-BENZOQUINOL METHYLASE, MITOCHONDRIAL"/>
    <property type="match status" value="1"/>
</dbReference>
<comment type="caution">
    <text evidence="2">The sequence shown here is derived from an EMBL/GenBank/DDBJ whole genome shotgun (WGS) entry which is preliminary data.</text>
</comment>
<dbReference type="GO" id="GO:0008757">
    <property type="term" value="F:S-adenosylmethionine-dependent methyltransferase activity"/>
    <property type="evidence" value="ECO:0007669"/>
    <property type="project" value="InterPro"/>
</dbReference>
<dbReference type="PANTHER" id="PTHR43591">
    <property type="entry name" value="METHYLTRANSFERASE"/>
    <property type="match status" value="1"/>
</dbReference>
<proteinExistence type="predicted"/>
<dbReference type="InterPro" id="IPR013216">
    <property type="entry name" value="Methyltransf_11"/>
</dbReference>
<feature type="domain" description="Methyltransferase type 11" evidence="1">
    <location>
        <begin position="23"/>
        <end position="117"/>
    </location>
</feature>
<dbReference type="Pfam" id="PF08241">
    <property type="entry name" value="Methyltransf_11"/>
    <property type="match status" value="1"/>
</dbReference>
<dbReference type="Proteomes" id="UP001162131">
    <property type="component" value="Unassembled WGS sequence"/>
</dbReference>
<evidence type="ECO:0000313" key="2">
    <source>
        <dbReference type="EMBL" id="CAG9327262.1"/>
    </source>
</evidence>
<reference evidence="2" key="1">
    <citation type="submission" date="2021-09" db="EMBL/GenBank/DDBJ databases">
        <authorList>
            <consortium name="AG Swart"/>
            <person name="Singh M."/>
            <person name="Singh A."/>
            <person name="Seah K."/>
            <person name="Emmerich C."/>
        </authorList>
    </citation>
    <scope>NUCLEOTIDE SEQUENCE</scope>
    <source>
        <strain evidence="2">ATCC30299</strain>
    </source>
</reference>
<dbReference type="SUPFAM" id="SSF53335">
    <property type="entry name" value="S-adenosyl-L-methionine-dependent methyltransferases"/>
    <property type="match status" value="1"/>
</dbReference>
<protein>
    <recommendedName>
        <fullName evidence="1">Methyltransferase type 11 domain-containing protein</fullName>
    </recommendedName>
</protein>
<keyword evidence="3" id="KW-1185">Reference proteome</keyword>
<dbReference type="Gene3D" id="3.40.50.150">
    <property type="entry name" value="Vaccinia Virus protein VP39"/>
    <property type="match status" value="1"/>
</dbReference>
<dbReference type="CDD" id="cd02440">
    <property type="entry name" value="AdoMet_MTases"/>
    <property type="match status" value="1"/>
</dbReference>
<dbReference type="InterPro" id="IPR029063">
    <property type="entry name" value="SAM-dependent_MTases_sf"/>
</dbReference>